<dbReference type="AlphaFoldDB" id="A0A4Q7NIT6"/>
<accession>A0A4Q7NIT6</accession>
<dbReference type="PANTHER" id="PTHR43540:SF1">
    <property type="entry name" value="ISOCHORISMATASE HYDROLASE"/>
    <property type="match status" value="1"/>
</dbReference>
<reference evidence="3 4" key="1">
    <citation type="submission" date="2019-02" db="EMBL/GenBank/DDBJ databases">
        <title>Genomic Encyclopedia of Type Strains, Phase IV (KMG-IV): sequencing the most valuable type-strain genomes for metagenomic binning, comparative biology and taxonomic classification.</title>
        <authorList>
            <person name="Goeker M."/>
        </authorList>
    </citation>
    <scope>NUCLEOTIDE SEQUENCE [LARGE SCALE GENOMIC DNA]</scope>
    <source>
        <strain evidence="3 4">K24</strain>
    </source>
</reference>
<dbReference type="EMBL" id="SGXC01000001">
    <property type="protein sequence ID" value="RZS84732.1"/>
    <property type="molecule type" value="Genomic_DNA"/>
</dbReference>
<dbReference type="InterPro" id="IPR050272">
    <property type="entry name" value="Isochorismatase-like_hydrls"/>
</dbReference>
<gene>
    <name evidence="3" type="ORF">EV675_0751</name>
</gene>
<dbReference type="InterPro" id="IPR000868">
    <property type="entry name" value="Isochorismatase-like_dom"/>
</dbReference>
<dbReference type="Pfam" id="PF00857">
    <property type="entry name" value="Isochorismatase"/>
    <property type="match status" value="1"/>
</dbReference>
<evidence type="ECO:0000313" key="4">
    <source>
        <dbReference type="Proteomes" id="UP000292445"/>
    </source>
</evidence>
<name>A0A4Q7NIT6_9BURK</name>
<feature type="domain" description="Isochorismatase-like" evidence="2">
    <location>
        <begin position="11"/>
        <end position="191"/>
    </location>
</feature>
<dbReference type="GO" id="GO:0016787">
    <property type="term" value="F:hydrolase activity"/>
    <property type="evidence" value="ECO:0007669"/>
    <property type="project" value="UniProtKB-KW"/>
</dbReference>
<dbReference type="Proteomes" id="UP000292445">
    <property type="component" value="Unassembled WGS sequence"/>
</dbReference>
<dbReference type="OrthoDB" id="9781985at2"/>
<evidence type="ECO:0000313" key="3">
    <source>
        <dbReference type="EMBL" id="RZS84732.1"/>
    </source>
</evidence>
<keyword evidence="1" id="KW-0378">Hydrolase</keyword>
<dbReference type="CDD" id="cd00431">
    <property type="entry name" value="cysteine_hydrolases"/>
    <property type="match status" value="1"/>
</dbReference>
<dbReference type="PANTHER" id="PTHR43540">
    <property type="entry name" value="PEROXYUREIDOACRYLATE/UREIDOACRYLATE AMIDOHYDROLASE-RELATED"/>
    <property type="match status" value="1"/>
</dbReference>
<keyword evidence="4" id="KW-1185">Reference proteome</keyword>
<sequence>MSLDFSRPVVLALHYQNEVLHPDGRFAFGVAGDGAAQPAVVRGARGLLDLGRRRRWPVVHVRIAYRPDFSDVTQNCAIFRTVVAQAVMAEGSWGAQFLEALAPMAGEPVVTHNRINAFFRSGLETMLDAMRPSLLLVGGVATNSVVEHTVRHATDLGWHSAVVEDACGAASPAVHTAALHNLRLLAEVGRLEEIQRLAET</sequence>
<evidence type="ECO:0000256" key="1">
    <source>
        <dbReference type="ARBA" id="ARBA00022801"/>
    </source>
</evidence>
<evidence type="ECO:0000259" key="2">
    <source>
        <dbReference type="Pfam" id="PF00857"/>
    </source>
</evidence>
<dbReference type="Gene3D" id="3.40.50.850">
    <property type="entry name" value="Isochorismatase-like"/>
    <property type="match status" value="1"/>
</dbReference>
<dbReference type="RefSeq" id="WP_130356065.1">
    <property type="nucleotide sequence ID" value="NZ_SGXC01000001.1"/>
</dbReference>
<comment type="caution">
    <text evidence="3">The sequence shown here is derived from an EMBL/GenBank/DDBJ whole genome shotgun (WGS) entry which is preliminary data.</text>
</comment>
<dbReference type="InterPro" id="IPR036380">
    <property type="entry name" value="Isochorismatase-like_sf"/>
</dbReference>
<protein>
    <submittedName>
        <fullName evidence="3">Nicotinamidase-related amidase</fullName>
    </submittedName>
</protein>
<proteinExistence type="predicted"/>
<dbReference type="SUPFAM" id="SSF52499">
    <property type="entry name" value="Isochorismatase-like hydrolases"/>
    <property type="match status" value="1"/>
</dbReference>
<organism evidence="3 4">
    <name type="scientific">Pigmentiphaga kullae</name>
    <dbReference type="NCBI Taxonomy" id="151784"/>
    <lineage>
        <taxon>Bacteria</taxon>
        <taxon>Pseudomonadati</taxon>
        <taxon>Pseudomonadota</taxon>
        <taxon>Betaproteobacteria</taxon>
        <taxon>Burkholderiales</taxon>
        <taxon>Alcaligenaceae</taxon>
        <taxon>Pigmentiphaga</taxon>
    </lineage>
</organism>